<comment type="caution">
    <text evidence="3">The sequence shown here is derived from an EMBL/GenBank/DDBJ whole genome shotgun (WGS) entry which is preliminary data.</text>
</comment>
<dbReference type="EMBL" id="JAQQWM010000006">
    <property type="protein sequence ID" value="KAK8060703.1"/>
    <property type="molecule type" value="Genomic_DNA"/>
</dbReference>
<evidence type="ECO:0000256" key="1">
    <source>
        <dbReference type="ARBA" id="ARBA00023002"/>
    </source>
</evidence>
<dbReference type="PANTHER" id="PTHR43625">
    <property type="entry name" value="AFLATOXIN B1 ALDEHYDE REDUCTASE"/>
    <property type="match status" value="1"/>
</dbReference>
<feature type="domain" description="NADP-dependent oxidoreductase" evidence="2">
    <location>
        <begin position="1"/>
        <end position="138"/>
    </location>
</feature>
<evidence type="ECO:0000313" key="3">
    <source>
        <dbReference type="EMBL" id="KAK8060703.1"/>
    </source>
</evidence>
<accession>A0ABR1UP49</accession>
<dbReference type="Pfam" id="PF00248">
    <property type="entry name" value="Aldo_ket_red"/>
    <property type="match status" value="1"/>
</dbReference>
<dbReference type="Gene3D" id="3.20.20.100">
    <property type="entry name" value="NADP-dependent oxidoreductase domain"/>
    <property type="match status" value="1"/>
</dbReference>
<sequence>MHRANPKTPIEETMRALLELKAPYSKGKIKYIGICEVSANTLRRAYKVGQVDYIQSEYSLFDLDIERESGPKEACREIGVSIIAYAPLGRGLLTGARSTNYDEHFDANVKIINRLGSMAAEKGCTAAQRTIVWYLEENVAALRIEITDADETQMRDFVAAVAGERVPDFAKYQCYVDTVEE</sequence>
<gene>
    <name evidence="3" type="ORF">PG996_010633</name>
</gene>
<dbReference type="InterPro" id="IPR036812">
    <property type="entry name" value="NAD(P)_OxRdtase_dom_sf"/>
</dbReference>
<dbReference type="InterPro" id="IPR050791">
    <property type="entry name" value="Aldo-Keto_reductase"/>
</dbReference>
<reference evidence="3 4" key="1">
    <citation type="submission" date="2023-01" db="EMBL/GenBank/DDBJ databases">
        <title>Analysis of 21 Apiospora genomes using comparative genomics revels a genus with tremendous synthesis potential of carbohydrate active enzymes and secondary metabolites.</title>
        <authorList>
            <person name="Sorensen T."/>
        </authorList>
    </citation>
    <scope>NUCLEOTIDE SEQUENCE [LARGE SCALE GENOMIC DNA]</scope>
    <source>
        <strain evidence="3 4">CBS 83171</strain>
    </source>
</reference>
<evidence type="ECO:0000259" key="2">
    <source>
        <dbReference type="Pfam" id="PF00248"/>
    </source>
</evidence>
<dbReference type="Proteomes" id="UP001446871">
    <property type="component" value="Unassembled WGS sequence"/>
</dbReference>
<protein>
    <recommendedName>
        <fullName evidence="2">NADP-dependent oxidoreductase domain-containing protein</fullName>
    </recommendedName>
</protein>
<name>A0ABR1UP49_9PEZI</name>
<keyword evidence="4" id="KW-1185">Reference proteome</keyword>
<dbReference type="InterPro" id="IPR023210">
    <property type="entry name" value="NADP_OxRdtase_dom"/>
</dbReference>
<keyword evidence="1" id="KW-0560">Oxidoreductase</keyword>
<dbReference type="SUPFAM" id="SSF51430">
    <property type="entry name" value="NAD(P)-linked oxidoreductase"/>
    <property type="match status" value="1"/>
</dbReference>
<proteinExistence type="predicted"/>
<dbReference type="PANTHER" id="PTHR43625:SF40">
    <property type="entry name" value="ALDO-KETO REDUCTASE YAKC [NADP(+)]"/>
    <property type="match status" value="1"/>
</dbReference>
<evidence type="ECO:0000313" key="4">
    <source>
        <dbReference type="Proteomes" id="UP001446871"/>
    </source>
</evidence>
<organism evidence="3 4">
    <name type="scientific">Apiospora saccharicola</name>
    <dbReference type="NCBI Taxonomy" id="335842"/>
    <lineage>
        <taxon>Eukaryota</taxon>
        <taxon>Fungi</taxon>
        <taxon>Dikarya</taxon>
        <taxon>Ascomycota</taxon>
        <taxon>Pezizomycotina</taxon>
        <taxon>Sordariomycetes</taxon>
        <taxon>Xylariomycetidae</taxon>
        <taxon>Amphisphaeriales</taxon>
        <taxon>Apiosporaceae</taxon>
        <taxon>Apiospora</taxon>
    </lineage>
</organism>